<reference evidence="3" key="3">
    <citation type="submission" date="2015-04" db="UniProtKB">
        <authorList>
            <consortium name="EnsemblPlants"/>
        </authorList>
    </citation>
    <scope>IDENTIFICATION</scope>
    <source>
        <strain evidence="3">cv. Jemalong A17</strain>
    </source>
</reference>
<protein>
    <recommendedName>
        <fullName evidence="1">RNase H type-1 domain-containing protein</fullName>
    </recommendedName>
</protein>
<dbReference type="InterPro" id="IPR036397">
    <property type="entry name" value="RNaseH_sf"/>
</dbReference>
<evidence type="ECO:0000313" key="3">
    <source>
        <dbReference type="EnsemblPlants" id="AES66100"/>
    </source>
</evidence>
<feature type="domain" description="RNase H type-1" evidence="1">
    <location>
        <begin position="178"/>
        <end position="238"/>
    </location>
</feature>
<dbReference type="AlphaFoldDB" id="G7IQQ4"/>
<accession>G7IQQ4</accession>
<proteinExistence type="predicted"/>
<reference evidence="2 4" key="2">
    <citation type="journal article" date="2014" name="BMC Genomics">
        <title>An improved genome release (version Mt4.0) for the model legume Medicago truncatula.</title>
        <authorList>
            <person name="Tang H."/>
            <person name="Krishnakumar V."/>
            <person name="Bidwell S."/>
            <person name="Rosen B."/>
            <person name="Chan A."/>
            <person name="Zhou S."/>
            <person name="Gentzbittel L."/>
            <person name="Childs K.L."/>
            <person name="Yandell M."/>
            <person name="Gundlach H."/>
            <person name="Mayer K.F."/>
            <person name="Schwartz D.C."/>
            <person name="Town C.D."/>
        </authorList>
    </citation>
    <scope>GENOME REANNOTATION</scope>
    <source>
        <strain evidence="3 4">cv. Jemalong A17</strain>
    </source>
</reference>
<dbReference type="EnsemblPlants" id="AES66100">
    <property type="protein sequence ID" value="AES66100"/>
    <property type="gene ID" value="MTR_2g062550"/>
</dbReference>
<sequence>MEAWGLGGQVWGGGRPNSRRGQQCFRLVEDDVSCEGGNKVGFRELDTWKWLIDPLHSYSVRGTYRFLTSGDVLVAAGGANNNVWHKWVNDHFLQFINLEGVLQSSYLYLKVIWLASTWAIWKERDNRVLRNTAVDPNTILEKVKLNSFLWLSSNHAPIAFGFHDWWRHPLLCMDVINFRDYTGAFLGGFSSNLGLGTVFEAELTGLMLAIEYAASHNWSRLWVESDSSSAVLAFKNHSAIPIRFRNR</sequence>
<gene>
    <name evidence="2" type="ordered locus">MTR_2g062550</name>
</gene>
<organism evidence="2 4">
    <name type="scientific">Medicago truncatula</name>
    <name type="common">Barrel medic</name>
    <name type="synonym">Medicago tribuloides</name>
    <dbReference type="NCBI Taxonomy" id="3880"/>
    <lineage>
        <taxon>Eukaryota</taxon>
        <taxon>Viridiplantae</taxon>
        <taxon>Streptophyta</taxon>
        <taxon>Embryophyta</taxon>
        <taxon>Tracheophyta</taxon>
        <taxon>Spermatophyta</taxon>
        <taxon>Magnoliopsida</taxon>
        <taxon>eudicotyledons</taxon>
        <taxon>Gunneridae</taxon>
        <taxon>Pentapetalae</taxon>
        <taxon>rosids</taxon>
        <taxon>fabids</taxon>
        <taxon>Fabales</taxon>
        <taxon>Fabaceae</taxon>
        <taxon>Papilionoideae</taxon>
        <taxon>50 kb inversion clade</taxon>
        <taxon>NPAAA clade</taxon>
        <taxon>Hologalegina</taxon>
        <taxon>IRL clade</taxon>
        <taxon>Trifolieae</taxon>
        <taxon>Medicago</taxon>
    </lineage>
</organism>
<evidence type="ECO:0000313" key="2">
    <source>
        <dbReference type="EMBL" id="AES66100.2"/>
    </source>
</evidence>
<dbReference type="HOGENOM" id="CLU_1125957_0_0_1"/>
<dbReference type="GO" id="GO:0003676">
    <property type="term" value="F:nucleic acid binding"/>
    <property type="evidence" value="ECO:0007669"/>
    <property type="project" value="InterPro"/>
</dbReference>
<dbReference type="InterPro" id="IPR002156">
    <property type="entry name" value="RNaseH_domain"/>
</dbReference>
<dbReference type="InterPro" id="IPR044730">
    <property type="entry name" value="RNase_H-like_dom_plant"/>
</dbReference>
<name>G7IQQ4_MEDTR</name>
<dbReference type="GO" id="GO:0004523">
    <property type="term" value="F:RNA-DNA hybrid ribonuclease activity"/>
    <property type="evidence" value="ECO:0007669"/>
    <property type="project" value="InterPro"/>
</dbReference>
<dbReference type="CDD" id="cd06222">
    <property type="entry name" value="RNase_H_like"/>
    <property type="match status" value="1"/>
</dbReference>
<accession>A0A0C3V410</accession>
<dbReference type="SUPFAM" id="SSF53098">
    <property type="entry name" value="Ribonuclease H-like"/>
    <property type="match status" value="1"/>
</dbReference>
<dbReference type="InterPro" id="IPR012337">
    <property type="entry name" value="RNaseH-like_sf"/>
</dbReference>
<dbReference type="Proteomes" id="UP000002051">
    <property type="component" value="Chromosome 2"/>
</dbReference>
<reference evidence="2 4" key="1">
    <citation type="journal article" date="2011" name="Nature">
        <title>The Medicago genome provides insight into the evolution of rhizobial symbioses.</title>
        <authorList>
            <person name="Young N.D."/>
            <person name="Debelle F."/>
            <person name="Oldroyd G.E."/>
            <person name="Geurts R."/>
            <person name="Cannon S.B."/>
            <person name="Udvardi M.K."/>
            <person name="Benedito V.A."/>
            <person name="Mayer K.F."/>
            <person name="Gouzy J."/>
            <person name="Schoof H."/>
            <person name="Van de Peer Y."/>
            <person name="Proost S."/>
            <person name="Cook D.R."/>
            <person name="Meyers B.C."/>
            <person name="Spannagl M."/>
            <person name="Cheung F."/>
            <person name="De Mita S."/>
            <person name="Krishnakumar V."/>
            <person name="Gundlach H."/>
            <person name="Zhou S."/>
            <person name="Mudge J."/>
            <person name="Bharti A.K."/>
            <person name="Murray J.D."/>
            <person name="Naoumkina M.A."/>
            <person name="Rosen B."/>
            <person name="Silverstein K.A."/>
            <person name="Tang H."/>
            <person name="Rombauts S."/>
            <person name="Zhao P.X."/>
            <person name="Zhou P."/>
            <person name="Barbe V."/>
            <person name="Bardou P."/>
            <person name="Bechner M."/>
            <person name="Bellec A."/>
            <person name="Berger A."/>
            <person name="Berges H."/>
            <person name="Bidwell S."/>
            <person name="Bisseling T."/>
            <person name="Choisne N."/>
            <person name="Couloux A."/>
            <person name="Denny R."/>
            <person name="Deshpande S."/>
            <person name="Dai X."/>
            <person name="Doyle J.J."/>
            <person name="Dudez A.M."/>
            <person name="Farmer A.D."/>
            <person name="Fouteau S."/>
            <person name="Franken C."/>
            <person name="Gibelin C."/>
            <person name="Gish J."/>
            <person name="Goldstein S."/>
            <person name="Gonzalez A.J."/>
            <person name="Green P.J."/>
            <person name="Hallab A."/>
            <person name="Hartog M."/>
            <person name="Hua A."/>
            <person name="Humphray S.J."/>
            <person name="Jeong D.H."/>
            <person name="Jing Y."/>
            <person name="Jocker A."/>
            <person name="Kenton S.M."/>
            <person name="Kim D.J."/>
            <person name="Klee K."/>
            <person name="Lai H."/>
            <person name="Lang C."/>
            <person name="Lin S."/>
            <person name="Macmil S.L."/>
            <person name="Magdelenat G."/>
            <person name="Matthews L."/>
            <person name="McCorrison J."/>
            <person name="Monaghan E.L."/>
            <person name="Mun J.H."/>
            <person name="Najar F.Z."/>
            <person name="Nicholson C."/>
            <person name="Noirot C."/>
            <person name="O'Bleness M."/>
            <person name="Paule C.R."/>
            <person name="Poulain J."/>
            <person name="Prion F."/>
            <person name="Qin B."/>
            <person name="Qu C."/>
            <person name="Retzel E.F."/>
            <person name="Riddle C."/>
            <person name="Sallet E."/>
            <person name="Samain S."/>
            <person name="Samson N."/>
            <person name="Sanders I."/>
            <person name="Saurat O."/>
            <person name="Scarpelli C."/>
            <person name="Schiex T."/>
            <person name="Segurens B."/>
            <person name="Severin A.J."/>
            <person name="Sherrier D.J."/>
            <person name="Shi R."/>
            <person name="Sims S."/>
            <person name="Singer S.R."/>
            <person name="Sinharoy S."/>
            <person name="Sterck L."/>
            <person name="Viollet A."/>
            <person name="Wang B.B."/>
            <person name="Wang K."/>
            <person name="Wang M."/>
            <person name="Wang X."/>
            <person name="Warfsmann J."/>
            <person name="Weissenbach J."/>
            <person name="White D.D."/>
            <person name="White J.D."/>
            <person name="Wiley G.B."/>
            <person name="Wincker P."/>
            <person name="Xing Y."/>
            <person name="Yang L."/>
            <person name="Yao Z."/>
            <person name="Ying F."/>
            <person name="Zhai J."/>
            <person name="Zhou L."/>
            <person name="Zuber A."/>
            <person name="Denarie J."/>
            <person name="Dixon R.A."/>
            <person name="May G.D."/>
            <person name="Schwartz D.C."/>
            <person name="Rogers J."/>
            <person name="Quetier F."/>
            <person name="Town C.D."/>
            <person name="Roe B.A."/>
        </authorList>
    </citation>
    <scope>NUCLEOTIDE SEQUENCE [LARGE SCALE GENOMIC DNA]</scope>
    <source>
        <strain evidence="2">A17</strain>
        <strain evidence="3 4">cv. Jemalong A17</strain>
    </source>
</reference>
<dbReference type="Gene3D" id="3.30.420.10">
    <property type="entry name" value="Ribonuclease H-like superfamily/Ribonuclease H"/>
    <property type="match status" value="1"/>
</dbReference>
<dbReference type="Pfam" id="PF13456">
    <property type="entry name" value="RVT_3"/>
    <property type="match status" value="1"/>
</dbReference>
<dbReference type="EMBL" id="CM001218">
    <property type="protein sequence ID" value="AES66100.2"/>
    <property type="molecule type" value="Genomic_DNA"/>
</dbReference>
<keyword evidence="4" id="KW-1185">Reference proteome</keyword>
<evidence type="ECO:0000313" key="4">
    <source>
        <dbReference type="Proteomes" id="UP000002051"/>
    </source>
</evidence>
<evidence type="ECO:0000259" key="1">
    <source>
        <dbReference type="Pfam" id="PF13456"/>
    </source>
</evidence>